<name>A0ABQ9IUE7_9CUCU</name>
<evidence type="ECO:0000313" key="2">
    <source>
        <dbReference type="Proteomes" id="UP001162164"/>
    </source>
</evidence>
<sequence>MAQYDPKYNGSYRKRNRKKFELQISTEEDEYEFVVSLIEDKENEKDDSPYPTVHNEDENILLLVQEISVKGYKKAANEELGILHLKSFLKSLSQYHANSIKQGHFRSVNQGHILPKVDYNCLYNLTDNIGNIIDTKMFEDGLSELFRSSHNVLEPRKDNVYVYSCILRHKLFFRKTDNEQADCKIIKTAQEKFLPLVYDVLLAVFFLSSQRLRQHHFHDLLVYYYGELHSYCADVEFDLSKVLPAVEFQNQVRIFLPYVKLELAHHYCNKYLENSRNQIKLNSVEKKYKDLILSSILEVYECILYPNLAREEFYSILESKNDATDFLRFLVASYGS</sequence>
<proteinExistence type="predicted"/>
<comment type="caution">
    <text evidence="1">The sequence shown here is derived from an EMBL/GenBank/DDBJ whole genome shotgun (WGS) entry which is preliminary data.</text>
</comment>
<organism evidence="1 2">
    <name type="scientific">Molorchus minor</name>
    <dbReference type="NCBI Taxonomy" id="1323400"/>
    <lineage>
        <taxon>Eukaryota</taxon>
        <taxon>Metazoa</taxon>
        <taxon>Ecdysozoa</taxon>
        <taxon>Arthropoda</taxon>
        <taxon>Hexapoda</taxon>
        <taxon>Insecta</taxon>
        <taxon>Pterygota</taxon>
        <taxon>Neoptera</taxon>
        <taxon>Endopterygota</taxon>
        <taxon>Coleoptera</taxon>
        <taxon>Polyphaga</taxon>
        <taxon>Cucujiformia</taxon>
        <taxon>Chrysomeloidea</taxon>
        <taxon>Cerambycidae</taxon>
        <taxon>Lamiinae</taxon>
        <taxon>Monochamini</taxon>
        <taxon>Molorchus</taxon>
    </lineage>
</organism>
<keyword evidence="2" id="KW-1185">Reference proteome</keyword>
<accession>A0ABQ9IUE7</accession>
<evidence type="ECO:0000313" key="1">
    <source>
        <dbReference type="EMBL" id="KAJ8965960.1"/>
    </source>
</evidence>
<protein>
    <submittedName>
        <fullName evidence="1">Uncharacterized protein</fullName>
    </submittedName>
</protein>
<dbReference type="Proteomes" id="UP001162164">
    <property type="component" value="Unassembled WGS sequence"/>
</dbReference>
<gene>
    <name evidence="1" type="ORF">NQ317_009602</name>
</gene>
<reference evidence="1" key="1">
    <citation type="journal article" date="2023" name="Insect Mol. Biol.">
        <title>Genome sequencing provides insights into the evolution of gene families encoding plant cell wall-degrading enzymes in longhorned beetles.</title>
        <authorList>
            <person name="Shin N.R."/>
            <person name="Okamura Y."/>
            <person name="Kirsch R."/>
            <person name="Pauchet Y."/>
        </authorList>
    </citation>
    <scope>NUCLEOTIDE SEQUENCE</scope>
    <source>
        <strain evidence="1">MMC_N1</strain>
    </source>
</reference>
<dbReference type="EMBL" id="JAPWTJ010002484">
    <property type="protein sequence ID" value="KAJ8965960.1"/>
    <property type="molecule type" value="Genomic_DNA"/>
</dbReference>